<sequence>MSPRFRDLQLSGRRPQTAPWRCLVKAANVSWVLSPCLHPSPRSLVFPGWSEDGIMSFLPRGDPHPFWDSPGAEEKNFPPAIWTKGQSGRNVLLIHTHRQLSICIQLAVHICGFCIYAYREPTVLMASQQGCAEPSKVANCSEHHGVPLLPGKRRAKSGRGRGRRCPTAGHKLTDRDGTDTSCKVALRGVHPRERTRGDGWSPWACIAHPVGQRGGRPVPETVPAVADSLREPKAATAQPTMSARVSRPAEAGWRDGSLQPGRPTGLSSGRHRPERGRGRVERDSGAGQHCGHGGIRVPSAHGRPGKELIHLDVLTSTQQDAQPLCVQFDAFARGCARPSGQFSKSNNRLCNSPDPTAFRPPSGVPGCSDCWPTGYKSGLPPPLLGLAKHTYYFLEQNKEKRYKKRLKTVEENQH</sequence>
<protein>
    <submittedName>
        <fullName evidence="3">Uncharacterized protein LOC106729791 isoform X1</fullName>
    </submittedName>
</protein>
<organism evidence="2 3">
    <name type="scientific">Camelus ferus</name>
    <name type="common">Wild bactrian camel</name>
    <name type="synonym">Camelus bactrianus ferus</name>
    <dbReference type="NCBI Taxonomy" id="419612"/>
    <lineage>
        <taxon>Eukaryota</taxon>
        <taxon>Metazoa</taxon>
        <taxon>Chordata</taxon>
        <taxon>Craniata</taxon>
        <taxon>Vertebrata</taxon>
        <taxon>Euteleostomi</taxon>
        <taxon>Mammalia</taxon>
        <taxon>Eutheria</taxon>
        <taxon>Laurasiatheria</taxon>
        <taxon>Artiodactyla</taxon>
        <taxon>Tylopoda</taxon>
        <taxon>Camelidae</taxon>
        <taxon>Camelus</taxon>
    </lineage>
</organism>
<keyword evidence="2" id="KW-1185">Reference proteome</keyword>
<feature type="compositionally biased region" description="Basic residues" evidence="1">
    <location>
        <begin position="151"/>
        <end position="164"/>
    </location>
</feature>
<reference evidence="3" key="1">
    <citation type="submission" date="2025-08" db="UniProtKB">
        <authorList>
            <consortium name="RefSeq"/>
        </authorList>
    </citation>
    <scope>IDENTIFICATION</scope>
    <source>
        <tissue evidence="3">Ear skin</tissue>
    </source>
</reference>
<feature type="region of interest" description="Disordered" evidence="1">
    <location>
        <begin position="229"/>
        <end position="303"/>
    </location>
</feature>
<dbReference type="AlphaFoldDB" id="A0A8B8SJC1"/>
<feature type="compositionally biased region" description="Basic and acidic residues" evidence="1">
    <location>
        <begin position="275"/>
        <end position="284"/>
    </location>
</feature>
<dbReference type="GeneID" id="106729791"/>
<evidence type="ECO:0000313" key="2">
    <source>
        <dbReference type="Proteomes" id="UP000694856"/>
    </source>
</evidence>
<evidence type="ECO:0000256" key="1">
    <source>
        <dbReference type="SAM" id="MobiDB-lite"/>
    </source>
</evidence>
<feature type="region of interest" description="Disordered" evidence="1">
    <location>
        <begin position="143"/>
        <end position="179"/>
    </location>
</feature>
<dbReference type="KEGG" id="cfr:106729791"/>
<proteinExistence type="predicted"/>
<dbReference type="RefSeq" id="XP_032330331.1">
    <property type="nucleotide sequence ID" value="XM_032474440.1"/>
</dbReference>
<gene>
    <name evidence="3" type="primary">LOC106729791</name>
</gene>
<evidence type="ECO:0000313" key="3">
    <source>
        <dbReference type="RefSeq" id="XP_032330331.1"/>
    </source>
</evidence>
<name>A0A8B8SJC1_CAMFR</name>
<dbReference type="Proteomes" id="UP000694856">
    <property type="component" value="Chromosome X"/>
</dbReference>
<accession>A0A8B8SJC1</accession>